<organism evidence="10 11">
    <name type="scientific">Artemia franciscana</name>
    <name type="common">Brine shrimp</name>
    <name type="synonym">Artemia sanfranciscana</name>
    <dbReference type="NCBI Taxonomy" id="6661"/>
    <lineage>
        <taxon>Eukaryota</taxon>
        <taxon>Metazoa</taxon>
        <taxon>Ecdysozoa</taxon>
        <taxon>Arthropoda</taxon>
        <taxon>Crustacea</taxon>
        <taxon>Branchiopoda</taxon>
        <taxon>Anostraca</taxon>
        <taxon>Artemiidae</taxon>
        <taxon>Artemia</taxon>
    </lineage>
</organism>
<keyword evidence="5" id="KW-0862">Zinc</keyword>
<dbReference type="PANTHER" id="PTHR16515:SF66">
    <property type="entry name" value="C2H2-TYPE DOMAIN-CONTAINING PROTEIN"/>
    <property type="match status" value="1"/>
</dbReference>
<feature type="region of interest" description="Disordered" evidence="8">
    <location>
        <begin position="350"/>
        <end position="458"/>
    </location>
</feature>
<evidence type="ECO:0000313" key="11">
    <source>
        <dbReference type="Proteomes" id="UP001187531"/>
    </source>
</evidence>
<feature type="domain" description="C2H2-type" evidence="9">
    <location>
        <begin position="664"/>
        <end position="692"/>
    </location>
</feature>
<dbReference type="SUPFAM" id="SSF57667">
    <property type="entry name" value="beta-beta-alpha zinc fingers"/>
    <property type="match status" value="3"/>
</dbReference>
<evidence type="ECO:0000256" key="1">
    <source>
        <dbReference type="ARBA" id="ARBA00004123"/>
    </source>
</evidence>
<feature type="domain" description="C2H2-type" evidence="9">
    <location>
        <begin position="777"/>
        <end position="802"/>
    </location>
</feature>
<evidence type="ECO:0000256" key="3">
    <source>
        <dbReference type="ARBA" id="ARBA00022737"/>
    </source>
</evidence>
<feature type="domain" description="C2H2-type" evidence="9">
    <location>
        <begin position="550"/>
        <end position="579"/>
    </location>
</feature>
<comment type="subcellular location">
    <subcellularLocation>
        <location evidence="1">Nucleus</location>
    </subcellularLocation>
</comment>
<sequence length="958" mass="105849">MDEPGGRMPVFSLDSSFSQDGQLLMNPRTLELDCAGQNQGDIDKESSAKISSTQYFKSISQIPTSEQAFPQVSSHYNPISNGTSDHFTPAMSENSLLTLEQLLSDHSPSRQEVHLQRSSSNTVSTYSLACDLKTNLVSSNATSNGSDLNPVSPSLSEILNQNSVDKYLHDTQSFNHFPGPKSPTIAELLSRACSPSGNGFDGQSTGVSFTNGHCPSEKPGGKTLSLPHTNPACTASNASNGYHEENDQEYEGDKVDSPDSFLDKQNDSPPPFSCRDSSPGFEELIEKTSPRIRDDPHLMEDDARDEPIKQDPIDITEYVEVLTTYKCKFCQFNCSDTAIMLSHIQAAHNSEMKKSVQNDKPVSQEQPSSDNSNKSRSEDEQALSQSNKNKIVKKKSSSESRQGSNHSSQEVNEAAIEPPQQTPALKSPPPNLSKKVMKKRKTTKVKPILPKPGSQVGPPSILNQIGPPSVLGPPPSVFPLSSVHTPSNMTVKVEYEPPSPANEEPSKESQVFICGVCRAFFLAEEDCEDHVNSVHKSGPIQKQTEDGIVFGCNRPPCKRTFKNREACDFHISCHIGIRKRPAEGGEDYGKVSKAKKLKRIFMCAVDKCKASFQYWQNCAQHAWTEHKIDTGLLCCNHCNYKTVSKFNMKMHTETHNPNPPEKNYMCTECSSGFSSKSTLDTHIQNVHHPEIHTCPDCGETTGSLKQLERHALVHQDERPFECNHCPYKAKRKSDLNLHERQQHNPEKLYKCELCPFKTSDQSHMQRHKAVHTNHRKYKCSYCPMTFVACANLKIHTGIKHPGLPVKMYKCGICSFKSRAEEALEKHIQDTKHTVASEPEPPRPHVENGHAYTNYSNQNNAQKFTQVSTTLNGSQSSSCESNSIFVTNNGQYPLLLTNGGKVYFLSNALNSKDGSIDVSCGVEVHKKNGAPADTEDKDDNECLGAKSVGVVLSTDSVIS</sequence>
<dbReference type="PROSITE" id="PS00028">
    <property type="entry name" value="ZINC_FINGER_C2H2_1"/>
    <property type="match status" value="5"/>
</dbReference>
<dbReference type="InterPro" id="IPR036236">
    <property type="entry name" value="Znf_C2H2_sf"/>
</dbReference>
<dbReference type="EMBL" id="JAVRJZ010000003">
    <property type="protein sequence ID" value="KAK2724564.1"/>
    <property type="molecule type" value="Genomic_DNA"/>
</dbReference>
<feature type="compositionally biased region" description="Polar residues" evidence="8">
    <location>
        <begin position="226"/>
        <end position="240"/>
    </location>
</feature>
<feature type="domain" description="C2H2-type" evidence="9">
    <location>
        <begin position="749"/>
        <end position="776"/>
    </location>
</feature>
<dbReference type="SMART" id="SM00355">
    <property type="entry name" value="ZnF_C2H2"/>
    <property type="match status" value="11"/>
</dbReference>
<feature type="compositionally biased region" description="Polar residues" evidence="8">
    <location>
        <begin position="358"/>
        <end position="372"/>
    </location>
</feature>
<keyword evidence="6" id="KW-0539">Nucleus</keyword>
<feature type="compositionally biased region" description="Basic residues" evidence="8">
    <location>
        <begin position="435"/>
        <end position="444"/>
    </location>
</feature>
<feature type="compositionally biased region" description="Basic and acidic residues" evidence="8">
    <location>
        <begin position="251"/>
        <end position="266"/>
    </location>
</feature>
<evidence type="ECO:0000256" key="8">
    <source>
        <dbReference type="SAM" id="MobiDB-lite"/>
    </source>
</evidence>
<dbReference type="PROSITE" id="PS50157">
    <property type="entry name" value="ZINC_FINGER_C2H2_2"/>
    <property type="match status" value="6"/>
</dbReference>
<feature type="domain" description="C2H2-type" evidence="9">
    <location>
        <begin position="720"/>
        <end position="748"/>
    </location>
</feature>
<dbReference type="GO" id="GO:0008270">
    <property type="term" value="F:zinc ion binding"/>
    <property type="evidence" value="ECO:0007669"/>
    <property type="project" value="UniProtKB-KW"/>
</dbReference>
<evidence type="ECO:0000313" key="10">
    <source>
        <dbReference type="EMBL" id="KAK2724564.1"/>
    </source>
</evidence>
<keyword evidence="11" id="KW-1185">Reference proteome</keyword>
<dbReference type="InterPro" id="IPR050331">
    <property type="entry name" value="Zinc_finger"/>
</dbReference>
<evidence type="ECO:0000256" key="5">
    <source>
        <dbReference type="ARBA" id="ARBA00022833"/>
    </source>
</evidence>
<evidence type="ECO:0000259" key="9">
    <source>
        <dbReference type="PROSITE" id="PS50157"/>
    </source>
</evidence>
<keyword evidence="3" id="KW-0677">Repeat</keyword>
<feature type="compositionally biased region" description="Polar residues" evidence="8">
    <location>
        <begin position="401"/>
        <end position="411"/>
    </location>
</feature>
<proteinExistence type="predicted"/>
<feature type="compositionally biased region" description="Basic and acidic residues" evidence="8">
    <location>
        <begin position="284"/>
        <end position="311"/>
    </location>
</feature>
<comment type="caution">
    <text evidence="10">The sequence shown here is derived from an EMBL/GenBank/DDBJ whole genome shotgun (WGS) entry which is preliminary data.</text>
</comment>
<feature type="region of interest" description="Disordered" evidence="8">
    <location>
        <begin position="210"/>
        <end position="311"/>
    </location>
</feature>
<evidence type="ECO:0000256" key="2">
    <source>
        <dbReference type="ARBA" id="ARBA00022723"/>
    </source>
</evidence>
<keyword evidence="4 7" id="KW-0863">Zinc-finger</keyword>
<accession>A0AA88IA97</accession>
<feature type="domain" description="C2H2-type" evidence="9">
    <location>
        <begin position="692"/>
        <end position="719"/>
    </location>
</feature>
<dbReference type="AlphaFoldDB" id="A0AA88IA97"/>
<dbReference type="GO" id="GO:0005634">
    <property type="term" value="C:nucleus"/>
    <property type="evidence" value="ECO:0007669"/>
    <property type="project" value="UniProtKB-SubCell"/>
</dbReference>
<protein>
    <recommendedName>
        <fullName evidence="9">C2H2-type domain-containing protein</fullName>
    </recommendedName>
</protein>
<evidence type="ECO:0000256" key="7">
    <source>
        <dbReference type="PROSITE-ProRule" id="PRU00042"/>
    </source>
</evidence>
<dbReference type="InterPro" id="IPR013087">
    <property type="entry name" value="Znf_C2H2_type"/>
</dbReference>
<evidence type="ECO:0000256" key="6">
    <source>
        <dbReference type="ARBA" id="ARBA00023242"/>
    </source>
</evidence>
<dbReference type="Gene3D" id="3.30.160.60">
    <property type="entry name" value="Classic Zinc Finger"/>
    <property type="match status" value="4"/>
</dbReference>
<keyword evidence="2" id="KW-0479">Metal-binding</keyword>
<dbReference type="Proteomes" id="UP001187531">
    <property type="component" value="Unassembled WGS sequence"/>
</dbReference>
<gene>
    <name evidence="10" type="ORF">QYM36_001157</name>
</gene>
<reference evidence="10" key="1">
    <citation type="submission" date="2023-07" db="EMBL/GenBank/DDBJ databases">
        <title>Chromosome-level genome assembly of Artemia franciscana.</title>
        <authorList>
            <person name="Jo E."/>
        </authorList>
    </citation>
    <scope>NUCLEOTIDE SEQUENCE</scope>
    <source>
        <tissue evidence="10">Whole body</tissue>
    </source>
</reference>
<dbReference type="PANTHER" id="PTHR16515">
    <property type="entry name" value="PR DOMAIN ZINC FINGER PROTEIN"/>
    <property type="match status" value="1"/>
</dbReference>
<name>A0AA88IA97_ARTSF</name>
<dbReference type="GO" id="GO:0010468">
    <property type="term" value="P:regulation of gene expression"/>
    <property type="evidence" value="ECO:0007669"/>
    <property type="project" value="TreeGrafter"/>
</dbReference>
<evidence type="ECO:0000256" key="4">
    <source>
        <dbReference type="ARBA" id="ARBA00022771"/>
    </source>
</evidence>